<feature type="transmembrane region" description="Helical" evidence="1">
    <location>
        <begin position="261"/>
        <end position="283"/>
    </location>
</feature>
<feature type="transmembrane region" description="Helical" evidence="1">
    <location>
        <begin position="156"/>
        <end position="176"/>
    </location>
</feature>
<feature type="transmembrane region" description="Helical" evidence="1">
    <location>
        <begin position="118"/>
        <end position="144"/>
    </location>
</feature>
<organism evidence="2 3">
    <name type="scientific">Mucisphaera calidilacus</name>
    <dbReference type="NCBI Taxonomy" id="2527982"/>
    <lineage>
        <taxon>Bacteria</taxon>
        <taxon>Pseudomonadati</taxon>
        <taxon>Planctomycetota</taxon>
        <taxon>Phycisphaerae</taxon>
        <taxon>Phycisphaerales</taxon>
        <taxon>Phycisphaeraceae</taxon>
        <taxon>Mucisphaera</taxon>
    </lineage>
</organism>
<protein>
    <submittedName>
        <fullName evidence="2">ABC-2 family transporter protein</fullName>
    </submittedName>
</protein>
<feature type="transmembrane region" description="Helical" evidence="1">
    <location>
        <begin position="511"/>
        <end position="533"/>
    </location>
</feature>
<dbReference type="RefSeq" id="WP_145444953.1">
    <property type="nucleotide sequence ID" value="NZ_CP036280.1"/>
</dbReference>
<proteinExistence type="predicted"/>
<sequence>MSGIANWFWRLVPANPLVVRIVGNASKRTPHLWLRCLFLGVLILMLALSLLVAGAFTTTGDAGQLAAAGSQLFATIAYGQLIILGLLAPMFLGSALSTERASQTLDVLLTTPLSNLQIVLGTLFGRLFFLVALLLSSIPLMAVVRLLGGVRGETILLAYTVAALMLYFLGAVAVTLSSWRVGGRNGVLFFVIGVGGYLLLVYGIDLWLLRPLDVNRATILTPLHPMLVLTTSVSPATYQTPTTAELVGYPWIFAWYRAHPLTVFTLITAGLGTLMLLASTITMRSGLTQRARRAEAKRSRASTQVWSNPVAWHECQRVGRGFFAVSARLILPITSVILTVLLLAFHAADTLTPALNNAGIQLASHNVVHRCVALLVILQMTVAILIGIFYASSTIAREREDGTLDLILTTPLGANRYLWGKVRGLLSGLLPMALGAVVTIAIPALYALVGTRLGWSSASFTVYTTVSATASAQREVPLVLPEAPLWLAITYIPVLAAVIAIGLARSITAKNVFAALVPTLLMGLALLAITGFVGMASAASGELFGAILNATNPLTHALMLIDPWTISVAFTDYPTAGRVALAVGSIVAAAIYSVFVYGRISMTIKGFDHAIRKRTHA</sequence>
<gene>
    <name evidence="2" type="ORF">Pan265_06450</name>
</gene>
<evidence type="ECO:0000313" key="2">
    <source>
        <dbReference type="EMBL" id="QDU70808.1"/>
    </source>
</evidence>
<feature type="transmembrane region" description="Helical" evidence="1">
    <location>
        <begin position="32"/>
        <end position="56"/>
    </location>
</feature>
<keyword evidence="3" id="KW-1185">Reference proteome</keyword>
<accession>A0A518BV06</accession>
<feature type="transmembrane region" description="Helical" evidence="1">
    <location>
        <begin position="579"/>
        <end position="597"/>
    </location>
</feature>
<dbReference type="OrthoDB" id="270521at2"/>
<keyword evidence="1" id="KW-1133">Transmembrane helix</keyword>
<name>A0A518BV06_9BACT</name>
<dbReference type="EMBL" id="CP036280">
    <property type="protein sequence ID" value="QDU70808.1"/>
    <property type="molecule type" value="Genomic_DNA"/>
</dbReference>
<dbReference type="Proteomes" id="UP000320386">
    <property type="component" value="Chromosome"/>
</dbReference>
<feature type="transmembrane region" description="Helical" evidence="1">
    <location>
        <begin position="425"/>
        <end position="449"/>
    </location>
</feature>
<keyword evidence="1" id="KW-0472">Membrane</keyword>
<feature type="transmembrane region" description="Helical" evidence="1">
    <location>
        <begin position="329"/>
        <end position="347"/>
    </location>
</feature>
<evidence type="ECO:0000313" key="3">
    <source>
        <dbReference type="Proteomes" id="UP000320386"/>
    </source>
</evidence>
<dbReference type="PANTHER" id="PTHR43471">
    <property type="entry name" value="ABC TRANSPORTER PERMEASE"/>
    <property type="match status" value="1"/>
</dbReference>
<feature type="transmembrane region" description="Helical" evidence="1">
    <location>
        <begin position="367"/>
        <end position="391"/>
    </location>
</feature>
<reference evidence="2 3" key="1">
    <citation type="submission" date="2019-02" db="EMBL/GenBank/DDBJ databases">
        <title>Deep-cultivation of Planctomycetes and their phenomic and genomic characterization uncovers novel biology.</title>
        <authorList>
            <person name="Wiegand S."/>
            <person name="Jogler M."/>
            <person name="Boedeker C."/>
            <person name="Pinto D."/>
            <person name="Vollmers J."/>
            <person name="Rivas-Marin E."/>
            <person name="Kohn T."/>
            <person name="Peeters S.H."/>
            <person name="Heuer A."/>
            <person name="Rast P."/>
            <person name="Oberbeckmann S."/>
            <person name="Bunk B."/>
            <person name="Jeske O."/>
            <person name="Meyerdierks A."/>
            <person name="Storesund J.E."/>
            <person name="Kallscheuer N."/>
            <person name="Luecker S."/>
            <person name="Lage O.M."/>
            <person name="Pohl T."/>
            <person name="Merkel B.J."/>
            <person name="Hornburger P."/>
            <person name="Mueller R.-W."/>
            <person name="Bruemmer F."/>
            <person name="Labrenz M."/>
            <person name="Spormann A.M."/>
            <person name="Op den Camp H."/>
            <person name="Overmann J."/>
            <person name="Amann R."/>
            <person name="Jetten M.S.M."/>
            <person name="Mascher T."/>
            <person name="Medema M.H."/>
            <person name="Devos D.P."/>
            <person name="Kaster A.-K."/>
            <person name="Ovreas L."/>
            <person name="Rohde M."/>
            <person name="Galperin M.Y."/>
            <person name="Jogler C."/>
        </authorList>
    </citation>
    <scope>NUCLEOTIDE SEQUENCE [LARGE SCALE GENOMIC DNA]</scope>
    <source>
        <strain evidence="2 3">Pan265</strain>
    </source>
</reference>
<feature type="transmembrane region" description="Helical" evidence="1">
    <location>
        <begin position="76"/>
        <end position="97"/>
    </location>
</feature>
<evidence type="ECO:0000256" key="1">
    <source>
        <dbReference type="SAM" id="Phobius"/>
    </source>
</evidence>
<dbReference type="KEGG" id="mcad:Pan265_06450"/>
<dbReference type="AlphaFoldDB" id="A0A518BV06"/>
<keyword evidence="1" id="KW-0812">Transmembrane</keyword>
<feature type="transmembrane region" description="Helical" evidence="1">
    <location>
        <begin position="188"/>
        <end position="209"/>
    </location>
</feature>
<feature type="transmembrane region" description="Helical" evidence="1">
    <location>
        <begin position="485"/>
        <end position="504"/>
    </location>
</feature>